<reference evidence="1 2" key="1">
    <citation type="journal article" date="2015" name="G3 (Bethesda)">
        <title>Insights into Ongoing Evolution of the Hexachlorocyclohexane Catabolic Pathway from Comparative Genomics of Ten Sphingomonadaceae Strains.</title>
        <authorList>
            <person name="Pearce S.L."/>
            <person name="Oakeshott J.G."/>
            <person name="Pandey G."/>
        </authorList>
    </citation>
    <scope>NUCLEOTIDE SEQUENCE [LARGE SCALE GENOMIC DNA]</scope>
    <source>
        <strain evidence="1 2">LL02</strain>
    </source>
</reference>
<accession>A0A0J7XI86</accession>
<dbReference type="OrthoDB" id="8910972at2"/>
<evidence type="ECO:0008006" key="3">
    <source>
        <dbReference type="Google" id="ProtNLM"/>
    </source>
</evidence>
<dbReference type="PATRIC" id="fig|1114963.3.peg.4384"/>
<gene>
    <name evidence="1" type="ORF">V474_03780</name>
</gene>
<proteinExistence type="predicted"/>
<keyword evidence="2" id="KW-1185">Reference proteome</keyword>
<evidence type="ECO:0000313" key="2">
    <source>
        <dbReference type="Proteomes" id="UP000052268"/>
    </source>
</evidence>
<name>A0A0J7XI86_9SPHN</name>
<evidence type="ECO:0000313" key="1">
    <source>
        <dbReference type="EMBL" id="KMS51359.1"/>
    </source>
</evidence>
<dbReference type="Proteomes" id="UP000052268">
    <property type="component" value="Unassembled WGS sequence"/>
</dbReference>
<dbReference type="AlphaFoldDB" id="A0A0J7XI86"/>
<protein>
    <recommendedName>
        <fullName evidence="3">CD-NTase-associated protein 12/Pycsar effector protein TIR domain-containing protein</fullName>
    </recommendedName>
</protein>
<organism evidence="1 2">
    <name type="scientific">Novosphingobium barchaimii LL02</name>
    <dbReference type="NCBI Taxonomy" id="1114963"/>
    <lineage>
        <taxon>Bacteria</taxon>
        <taxon>Pseudomonadati</taxon>
        <taxon>Pseudomonadota</taxon>
        <taxon>Alphaproteobacteria</taxon>
        <taxon>Sphingomonadales</taxon>
        <taxon>Sphingomonadaceae</taxon>
        <taxon>Novosphingobium</taxon>
    </lineage>
</organism>
<dbReference type="EMBL" id="JACU01000012">
    <property type="protein sequence ID" value="KMS51359.1"/>
    <property type="molecule type" value="Genomic_DNA"/>
</dbReference>
<dbReference type="RefSeq" id="WP_021243463.1">
    <property type="nucleotide sequence ID" value="NZ_KQ130458.1"/>
</dbReference>
<sequence length="416" mass="45704">MEKTVFWSWQSDLDGRVTREVVRFALDAAITMLSADVEEADRPSLTSDTQGVAGTPDIVATILRKIDEAAVFVGDVTPIAVSESGKACANPNVLLEMGYANRALSEHRVIQVWNTAFEGATLDKLPFDMRGRRGPIAFHLPVGADTTELRRVRGELAKQLAGALKASLDELPPLPPEAIPWQSHFPGDADVWFDRSEVQTVTNPMHGTTKLRWKPHFAGYARIIPSKWAAKPGAKQALAGSEGHPALLAQPNALNFGISKGGAMVYWPGTAEEGVDPTVALTQWFEKTGEIWGVGGGFLFQRDEERLTLSTGYFYQRWLHFLERNCALVLAHGGSLPIHVRLGVTDIRDSWWPRGPFQFNDEGHAAVEDSYEYDATLTSIGVEELQRVAVAAFNGLAAAYGMEPFTHDQIIEQSRP</sequence>
<comment type="caution">
    <text evidence="1">The sequence shown here is derived from an EMBL/GenBank/DDBJ whole genome shotgun (WGS) entry which is preliminary data.</text>
</comment>